<reference evidence="7 8" key="1">
    <citation type="submission" date="2019-01" db="EMBL/GenBank/DDBJ databases">
        <title>A draft genome assembly of the solar-powered sea slug Elysia chlorotica.</title>
        <authorList>
            <person name="Cai H."/>
            <person name="Li Q."/>
            <person name="Fang X."/>
            <person name="Li J."/>
            <person name="Curtis N.E."/>
            <person name="Altenburger A."/>
            <person name="Shibata T."/>
            <person name="Feng M."/>
            <person name="Maeda T."/>
            <person name="Schwartz J.A."/>
            <person name="Shigenobu S."/>
            <person name="Lundholm N."/>
            <person name="Nishiyama T."/>
            <person name="Yang H."/>
            <person name="Hasebe M."/>
            <person name="Li S."/>
            <person name="Pierce S.K."/>
            <person name="Wang J."/>
        </authorList>
    </citation>
    <scope>NUCLEOTIDE SEQUENCE [LARGE SCALE GENOMIC DNA]</scope>
    <source>
        <strain evidence="7">EC2010</strain>
        <tissue evidence="7">Whole organism of an adult</tissue>
    </source>
</reference>
<dbReference type="InterPro" id="IPR028460">
    <property type="entry name" value="Tbh/DBH"/>
</dbReference>
<gene>
    <name evidence="7" type="ORF">EGW08_010347</name>
</gene>
<accession>A0A433TJV3</accession>
<comment type="caution">
    <text evidence="7">The sequence shown here is derived from an EMBL/GenBank/DDBJ whole genome shotgun (WGS) entry which is preliminary data.</text>
</comment>
<dbReference type="Gene3D" id="2.60.120.310">
    <property type="entry name" value="Copper type II, ascorbate-dependent monooxygenase, N-terminal domain"/>
    <property type="match status" value="1"/>
</dbReference>
<evidence type="ECO:0000256" key="3">
    <source>
        <dbReference type="ARBA" id="ARBA00022729"/>
    </source>
</evidence>
<dbReference type="GO" id="GO:0006589">
    <property type="term" value="P:octopamine biosynthetic process"/>
    <property type="evidence" value="ECO:0007669"/>
    <property type="project" value="TreeGrafter"/>
</dbReference>
<dbReference type="InterPro" id="IPR008977">
    <property type="entry name" value="PHM/PNGase_F_dom_sf"/>
</dbReference>
<protein>
    <recommendedName>
        <fullName evidence="6">DOMON domain-containing protein</fullName>
    </recommendedName>
</protein>
<dbReference type="GO" id="GO:0005615">
    <property type="term" value="C:extracellular space"/>
    <property type="evidence" value="ECO:0007669"/>
    <property type="project" value="TreeGrafter"/>
</dbReference>
<evidence type="ECO:0000256" key="1">
    <source>
        <dbReference type="ARBA" id="ARBA00004370"/>
    </source>
</evidence>
<dbReference type="GO" id="GO:0042421">
    <property type="term" value="P:norepinephrine biosynthetic process"/>
    <property type="evidence" value="ECO:0007669"/>
    <property type="project" value="TreeGrafter"/>
</dbReference>
<dbReference type="GO" id="GO:0005507">
    <property type="term" value="F:copper ion binding"/>
    <property type="evidence" value="ECO:0007669"/>
    <property type="project" value="InterPro"/>
</dbReference>
<dbReference type="Pfam" id="PF01082">
    <property type="entry name" value="Cu2_monooxygen"/>
    <property type="match status" value="1"/>
</dbReference>
<evidence type="ECO:0000313" key="7">
    <source>
        <dbReference type="EMBL" id="RUS81877.1"/>
    </source>
</evidence>
<name>A0A433TJV3_ELYCH</name>
<dbReference type="GO" id="GO:0004500">
    <property type="term" value="F:dopamine beta-monooxygenase activity"/>
    <property type="evidence" value="ECO:0007669"/>
    <property type="project" value="InterPro"/>
</dbReference>
<feature type="domain" description="DOMON" evidence="6">
    <location>
        <begin position="54"/>
        <end position="167"/>
    </location>
</feature>
<dbReference type="SUPFAM" id="SSF49344">
    <property type="entry name" value="CBD9-like"/>
    <property type="match status" value="1"/>
</dbReference>
<dbReference type="InterPro" id="IPR000323">
    <property type="entry name" value="Cu2_ascorb_mOase_N"/>
</dbReference>
<dbReference type="InterPro" id="IPR045266">
    <property type="entry name" value="DOH_DOMON"/>
</dbReference>
<dbReference type="Pfam" id="PF03351">
    <property type="entry name" value="DOMON"/>
    <property type="match status" value="1"/>
</dbReference>
<evidence type="ECO:0000259" key="6">
    <source>
        <dbReference type="PROSITE" id="PS50836"/>
    </source>
</evidence>
<dbReference type="EMBL" id="RQTK01000316">
    <property type="protein sequence ID" value="RUS81877.1"/>
    <property type="molecule type" value="Genomic_DNA"/>
</dbReference>
<dbReference type="PRINTS" id="PR00767">
    <property type="entry name" value="DBMONOXGNASE"/>
</dbReference>
<dbReference type="SUPFAM" id="SSF49742">
    <property type="entry name" value="PHM/PNGase F"/>
    <property type="match status" value="1"/>
</dbReference>
<comment type="similarity">
    <text evidence="2">Belongs to the copper type II ascorbate-dependent monooxygenase family.</text>
</comment>
<dbReference type="FunFam" id="2.60.40.1210:FF:000001">
    <property type="entry name" value="Monooxygenase, DBH-like 1, like"/>
    <property type="match status" value="1"/>
</dbReference>
<keyword evidence="3 5" id="KW-0732">Signal</keyword>
<keyword evidence="8" id="KW-1185">Reference proteome</keyword>
<dbReference type="Gene3D" id="2.60.40.1210">
    <property type="entry name" value="Cellobiose dehydrogenase, cytochrome domain"/>
    <property type="match status" value="1"/>
</dbReference>
<feature type="chain" id="PRO_5019382080" description="DOMON domain-containing protein" evidence="5">
    <location>
        <begin position="20"/>
        <end position="281"/>
    </location>
</feature>
<dbReference type="InterPro" id="IPR036939">
    <property type="entry name" value="Cu2_ascorb_mOase_N_sf"/>
</dbReference>
<organism evidence="7 8">
    <name type="scientific">Elysia chlorotica</name>
    <name type="common">Eastern emerald elysia</name>
    <name type="synonym">Sea slug</name>
    <dbReference type="NCBI Taxonomy" id="188477"/>
    <lineage>
        <taxon>Eukaryota</taxon>
        <taxon>Metazoa</taxon>
        <taxon>Spiralia</taxon>
        <taxon>Lophotrochozoa</taxon>
        <taxon>Mollusca</taxon>
        <taxon>Gastropoda</taxon>
        <taxon>Heterobranchia</taxon>
        <taxon>Euthyneura</taxon>
        <taxon>Panpulmonata</taxon>
        <taxon>Sacoglossa</taxon>
        <taxon>Placobranchoidea</taxon>
        <taxon>Plakobranchidae</taxon>
        <taxon>Elysia</taxon>
    </lineage>
</organism>
<dbReference type="CDD" id="cd09631">
    <property type="entry name" value="DOMON_DOH"/>
    <property type="match status" value="1"/>
</dbReference>
<evidence type="ECO:0000256" key="2">
    <source>
        <dbReference type="ARBA" id="ARBA00010676"/>
    </source>
</evidence>
<dbReference type="STRING" id="188477.A0A433TJV3"/>
<dbReference type="PANTHER" id="PTHR10157">
    <property type="entry name" value="DOPAMINE BETA HYDROXYLASE RELATED"/>
    <property type="match status" value="1"/>
</dbReference>
<keyword evidence="4" id="KW-0472">Membrane</keyword>
<dbReference type="OrthoDB" id="6155892at2759"/>
<dbReference type="AlphaFoldDB" id="A0A433TJV3"/>
<proteinExistence type="inferred from homology"/>
<evidence type="ECO:0000313" key="8">
    <source>
        <dbReference type="Proteomes" id="UP000271974"/>
    </source>
</evidence>
<dbReference type="GO" id="GO:0042420">
    <property type="term" value="P:dopamine catabolic process"/>
    <property type="evidence" value="ECO:0007669"/>
    <property type="project" value="TreeGrafter"/>
</dbReference>
<feature type="signal peptide" evidence="5">
    <location>
        <begin position="1"/>
        <end position="19"/>
    </location>
</feature>
<dbReference type="PANTHER" id="PTHR10157:SF23">
    <property type="entry name" value="MOXD1 HOMOLOG 1"/>
    <property type="match status" value="1"/>
</dbReference>
<dbReference type="GO" id="GO:0030667">
    <property type="term" value="C:secretory granule membrane"/>
    <property type="evidence" value="ECO:0007669"/>
    <property type="project" value="TreeGrafter"/>
</dbReference>
<evidence type="ECO:0000256" key="4">
    <source>
        <dbReference type="ARBA" id="ARBA00023136"/>
    </source>
</evidence>
<evidence type="ECO:0000256" key="5">
    <source>
        <dbReference type="SAM" id="SignalP"/>
    </source>
</evidence>
<dbReference type="InterPro" id="IPR005018">
    <property type="entry name" value="DOMON_domain"/>
</dbReference>
<comment type="subcellular location">
    <subcellularLocation>
        <location evidence="1">Membrane</location>
    </subcellularLocation>
</comment>
<dbReference type="SMART" id="SM00664">
    <property type="entry name" value="DoH"/>
    <property type="match status" value="1"/>
</dbReference>
<dbReference type="Proteomes" id="UP000271974">
    <property type="component" value="Unassembled WGS sequence"/>
</dbReference>
<dbReference type="InterPro" id="IPR000945">
    <property type="entry name" value="DBH-like"/>
</dbReference>
<dbReference type="PROSITE" id="PS50836">
    <property type="entry name" value="DOMON"/>
    <property type="match status" value="1"/>
</dbReference>
<sequence>MRVVDFLLSVAIATAAVEGIFEAQYGKVPTSTTSGTIAGPPPSGNLPYHQKLTDDYTLYWDFNTSHITLEVVVKTNGWVGFGISPKGAMKSSDVIIGWVKDGQVHFADRHADGHFLPAKDASQDWTLISGQESGDYTMLKMVRKLDTCDDQDLPIMPGTTRLIYAYSPNDPASDDAISYHGSTRGTKSVLLLEPPTNEQQATAFPSDVKTLEFTNRNVSVPSTDTTYWCTAWKIPDLGGKHHMIRYEPIIQAGHEKLLHHILLYFINLIKSLCIIHNVLTL</sequence>